<dbReference type="InterPro" id="IPR003593">
    <property type="entry name" value="AAA+_ATPase"/>
</dbReference>
<sequence>MSGAADARAGADGQTPVLEVRGAALQRGDRELWSGLDLTVEPGEFIAVLGPSGSGKTTLLRSILGLQPLSTGEITVAGGPVRKGNPRIGYIPQQRSLAPDTSMRARDLVALGVQGSRFGFPIPHRGDRAKVDRLLESVGAAHYADRRVGLLSGGEQQRLRVGQALAGEPTLLLCDEPLSNLDLANQLAVTDIIDRQRRERGAAVLFVTHDVNPILGRVDRILYIAGGRFVLGTPEEVLQTRVLTELYGTPVFVLRAGDRLVVVGVPDAEPHHLHDHDHGSAA</sequence>
<keyword evidence="1" id="KW-0813">Transport</keyword>
<evidence type="ECO:0000256" key="1">
    <source>
        <dbReference type="ARBA" id="ARBA00022448"/>
    </source>
</evidence>
<dbReference type="Proteomes" id="UP000183750">
    <property type="component" value="Unassembled WGS sequence"/>
</dbReference>
<dbReference type="GO" id="GO:0016887">
    <property type="term" value="F:ATP hydrolysis activity"/>
    <property type="evidence" value="ECO:0007669"/>
    <property type="project" value="InterPro"/>
</dbReference>
<reference evidence="6" key="1">
    <citation type="submission" date="2016-10" db="EMBL/GenBank/DDBJ databases">
        <authorList>
            <person name="Varghese N."/>
            <person name="Submissions S."/>
        </authorList>
    </citation>
    <scope>NUCLEOTIDE SEQUENCE [LARGE SCALE GENOMIC DNA]</scope>
    <source>
        <strain evidence="6">DSM 16089</strain>
    </source>
</reference>
<protein>
    <submittedName>
        <fullName evidence="5">Zinc/manganese transport system ATP-binding protein</fullName>
    </submittedName>
</protein>
<organism evidence="5 6">
    <name type="scientific">Microbacterium hydrocarbonoxydans</name>
    <dbReference type="NCBI Taxonomy" id="273678"/>
    <lineage>
        <taxon>Bacteria</taxon>
        <taxon>Bacillati</taxon>
        <taxon>Actinomycetota</taxon>
        <taxon>Actinomycetes</taxon>
        <taxon>Micrococcales</taxon>
        <taxon>Microbacteriaceae</taxon>
        <taxon>Microbacterium</taxon>
    </lineage>
</organism>
<dbReference type="InterPro" id="IPR050153">
    <property type="entry name" value="Metal_Ion_Import_ABC"/>
</dbReference>
<keyword evidence="2" id="KW-0547">Nucleotide-binding</keyword>
<dbReference type="InterPro" id="IPR027417">
    <property type="entry name" value="P-loop_NTPase"/>
</dbReference>
<dbReference type="PANTHER" id="PTHR42734">
    <property type="entry name" value="METAL TRANSPORT SYSTEM ATP-BINDING PROTEIN TM_0124-RELATED"/>
    <property type="match status" value="1"/>
</dbReference>
<dbReference type="OrthoDB" id="3282096at2"/>
<keyword evidence="3 5" id="KW-0067">ATP-binding</keyword>
<proteinExistence type="predicted"/>
<dbReference type="AlphaFoldDB" id="A0A1H4J198"/>
<name>A0A1H4J198_9MICO</name>
<gene>
    <name evidence="5" type="ORF">SAMN04489807_0495</name>
</gene>
<dbReference type="InterPro" id="IPR003439">
    <property type="entry name" value="ABC_transporter-like_ATP-bd"/>
</dbReference>
<accession>A0A1H4J198</accession>
<feature type="domain" description="ABC transporter" evidence="4">
    <location>
        <begin position="18"/>
        <end position="251"/>
    </location>
</feature>
<dbReference type="GO" id="GO:0005524">
    <property type="term" value="F:ATP binding"/>
    <property type="evidence" value="ECO:0007669"/>
    <property type="project" value="UniProtKB-KW"/>
</dbReference>
<dbReference type="PROSITE" id="PS00211">
    <property type="entry name" value="ABC_TRANSPORTER_1"/>
    <property type="match status" value="1"/>
</dbReference>
<evidence type="ECO:0000259" key="4">
    <source>
        <dbReference type="PROSITE" id="PS50893"/>
    </source>
</evidence>
<dbReference type="RefSeq" id="WP_060927115.1">
    <property type="nucleotide sequence ID" value="NZ_FNSQ01000005.1"/>
</dbReference>
<dbReference type="Gene3D" id="3.40.50.300">
    <property type="entry name" value="P-loop containing nucleotide triphosphate hydrolases"/>
    <property type="match status" value="1"/>
</dbReference>
<dbReference type="SUPFAM" id="SSF52540">
    <property type="entry name" value="P-loop containing nucleoside triphosphate hydrolases"/>
    <property type="match status" value="1"/>
</dbReference>
<dbReference type="InterPro" id="IPR017871">
    <property type="entry name" value="ABC_transporter-like_CS"/>
</dbReference>
<evidence type="ECO:0000313" key="5">
    <source>
        <dbReference type="EMBL" id="SEB40089.1"/>
    </source>
</evidence>
<evidence type="ECO:0000256" key="2">
    <source>
        <dbReference type="ARBA" id="ARBA00022741"/>
    </source>
</evidence>
<evidence type="ECO:0000256" key="3">
    <source>
        <dbReference type="ARBA" id="ARBA00022840"/>
    </source>
</evidence>
<evidence type="ECO:0000313" key="6">
    <source>
        <dbReference type="Proteomes" id="UP000183750"/>
    </source>
</evidence>
<dbReference type="SMART" id="SM00382">
    <property type="entry name" value="AAA"/>
    <property type="match status" value="1"/>
</dbReference>
<dbReference type="EMBL" id="FNSQ01000005">
    <property type="protein sequence ID" value="SEB40089.1"/>
    <property type="molecule type" value="Genomic_DNA"/>
</dbReference>
<dbReference type="PROSITE" id="PS50893">
    <property type="entry name" value="ABC_TRANSPORTER_2"/>
    <property type="match status" value="1"/>
</dbReference>
<keyword evidence="6" id="KW-1185">Reference proteome</keyword>
<dbReference type="Pfam" id="PF00005">
    <property type="entry name" value="ABC_tran"/>
    <property type="match status" value="1"/>
</dbReference>